<dbReference type="SMART" id="SM00260">
    <property type="entry name" value="CheW"/>
    <property type="match status" value="1"/>
</dbReference>
<evidence type="ECO:0000313" key="2">
    <source>
        <dbReference type="EMBL" id="GGC09776.1"/>
    </source>
</evidence>
<keyword evidence="3" id="KW-1185">Reference proteome</keyword>
<comment type="caution">
    <text evidence="2">The sequence shown here is derived from an EMBL/GenBank/DDBJ whole genome shotgun (WGS) entry which is preliminary data.</text>
</comment>
<dbReference type="Proteomes" id="UP000645462">
    <property type="component" value="Unassembled WGS sequence"/>
</dbReference>
<gene>
    <name evidence="2" type="primary">cheW</name>
    <name evidence="2" type="ORF">GCM10011363_28020</name>
</gene>
<name>A0ABQ1KYS1_9RHOB</name>
<proteinExistence type="predicted"/>
<accession>A0ABQ1KYS1</accession>
<dbReference type="Gene3D" id="2.40.50.180">
    <property type="entry name" value="CheA-289, Domain 4"/>
    <property type="match status" value="1"/>
</dbReference>
<dbReference type="InterPro" id="IPR039315">
    <property type="entry name" value="CheW"/>
</dbReference>
<reference evidence="3" key="1">
    <citation type="journal article" date="2019" name="Int. J. Syst. Evol. Microbiol.">
        <title>The Global Catalogue of Microorganisms (GCM) 10K type strain sequencing project: providing services to taxonomists for standard genome sequencing and annotation.</title>
        <authorList>
            <consortium name="The Broad Institute Genomics Platform"/>
            <consortium name="The Broad Institute Genome Sequencing Center for Infectious Disease"/>
            <person name="Wu L."/>
            <person name="Ma J."/>
        </authorList>
    </citation>
    <scope>NUCLEOTIDE SEQUENCE [LARGE SCALE GENOMIC DNA]</scope>
    <source>
        <strain evidence="3">CGMCC 1.12478</strain>
    </source>
</reference>
<dbReference type="InterPro" id="IPR002545">
    <property type="entry name" value="CheW-lke_dom"/>
</dbReference>
<dbReference type="EMBL" id="BMFC01000007">
    <property type="protein sequence ID" value="GGC09776.1"/>
    <property type="molecule type" value="Genomic_DNA"/>
</dbReference>
<feature type="domain" description="CheW-like" evidence="1">
    <location>
        <begin position="10"/>
        <end position="150"/>
    </location>
</feature>
<dbReference type="Gene3D" id="2.30.30.40">
    <property type="entry name" value="SH3 Domains"/>
    <property type="match status" value="1"/>
</dbReference>
<dbReference type="PANTHER" id="PTHR22617">
    <property type="entry name" value="CHEMOTAXIS SENSOR HISTIDINE KINASE-RELATED"/>
    <property type="match status" value="1"/>
</dbReference>
<dbReference type="RefSeq" id="WP_188482680.1">
    <property type="nucleotide sequence ID" value="NZ_BMFC01000007.1"/>
</dbReference>
<dbReference type="PROSITE" id="PS50851">
    <property type="entry name" value="CHEW"/>
    <property type="match status" value="1"/>
</dbReference>
<protein>
    <submittedName>
        <fullName evidence="2">Chemotaxis protein CheW</fullName>
    </submittedName>
</protein>
<evidence type="ECO:0000259" key="1">
    <source>
        <dbReference type="PROSITE" id="PS50851"/>
    </source>
</evidence>
<evidence type="ECO:0000313" key="3">
    <source>
        <dbReference type="Proteomes" id="UP000645462"/>
    </source>
</evidence>
<organism evidence="2 3">
    <name type="scientific">Marivita lacus</name>
    <dbReference type="NCBI Taxonomy" id="1323742"/>
    <lineage>
        <taxon>Bacteria</taxon>
        <taxon>Pseudomonadati</taxon>
        <taxon>Pseudomonadota</taxon>
        <taxon>Alphaproteobacteria</taxon>
        <taxon>Rhodobacterales</taxon>
        <taxon>Roseobacteraceae</taxon>
        <taxon>Marivita</taxon>
    </lineage>
</organism>
<dbReference type="Pfam" id="PF01584">
    <property type="entry name" value="CheW"/>
    <property type="match status" value="1"/>
</dbReference>
<sequence>MQNAADHSGEVEFVIFTSGGQSFSLDIRHVREIRGQSAVTPLPHAPEEVLGVTNLRGAVIPVFDLARCFALGVTADSERNVIVIAMNGTQTIGLLVQSVSEIVSFPRADIQDAPDMLGGSAQSHISGLVPLQEGMSRVIDLPSLIQRRMPVPA</sequence>
<dbReference type="SUPFAM" id="SSF50341">
    <property type="entry name" value="CheW-like"/>
    <property type="match status" value="1"/>
</dbReference>
<dbReference type="PANTHER" id="PTHR22617:SF23">
    <property type="entry name" value="CHEMOTAXIS PROTEIN CHEW"/>
    <property type="match status" value="1"/>
</dbReference>
<dbReference type="InterPro" id="IPR036061">
    <property type="entry name" value="CheW-like_dom_sf"/>
</dbReference>